<dbReference type="HAMAP" id="MF_00299">
    <property type="entry name" value="KptA"/>
    <property type="match status" value="1"/>
</dbReference>
<gene>
    <name evidence="5" type="primary">kptA</name>
    <name evidence="6" type="ORF">EGD98_14205</name>
</gene>
<dbReference type="InterPro" id="IPR042080">
    <property type="entry name" value="RNA_2'-PTrans_N"/>
</dbReference>
<organism evidence="6 7">
    <name type="scientific">Haloarcula salinisoli</name>
    <dbReference type="NCBI Taxonomy" id="2487746"/>
    <lineage>
        <taxon>Archaea</taxon>
        <taxon>Methanobacteriati</taxon>
        <taxon>Methanobacteriota</taxon>
        <taxon>Stenosarchaea group</taxon>
        <taxon>Halobacteria</taxon>
        <taxon>Halobacteriales</taxon>
        <taxon>Haloarculaceae</taxon>
        <taxon>Haloarcula</taxon>
    </lineage>
</organism>
<dbReference type="EMBL" id="RKLQ01000002">
    <property type="protein sequence ID" value="MBX0304824.1"/>
    <property type="molecule type" value="Genomic_DNA"/>
</dbReference>
<dbReference type="PANTHER" id="PTHR12684">
    <property type="entry name" value="PUTATIVE PHOSPHOTRANSFERASE"/>
    <property type="match status" value="1"/>
</dbReference>
<evidence type="ECO:0000256" key="3">
    <source>
        <dbReference type="ARBA" id="ARBA00023027"/>
    </source>
</evidence>
<dbReference type="InterPro" id="IPR022928">
    <property type="entry name" value="RNA_2'-PTrans_KptA"/>
</dbReference>
<dbReference type="Proteomes" id="UP000783863">
    <property type="component" value="Unassembled WGS sequence"/>
</dbReference>
<evidence type="ECO:0000256" key="4">
    <source>
        <dbReference type="ARBA" id="ARBA00025212"/>
    </source>
</evidence>
<evidence type="ECO:0000256" key="5">
    <source>
        <dbReference type="HAMAP-Rule" id="MF_00299"/>
    </source>
</evidence>
<dbReference type="GO" id="GO:0003950">
    <property type="term" value="F:NAD+ poly-ADP-ribosyltransferase activity"/>
    <property type="evidence" value="ECO:0007669"/>
    <property type="project" value="InterPro"/>
</dbReference>
<dbReference type="EC" id="2.7.1.-" evidence="5"/>
<dbReference type="SUPFAM" id="SSF56399">
    <property type="entry name" value="ADP-ribosylation"/>
    <property type="match status" value="1"/>
</dbReference>
<dbReference type="Gene3D" id="3.20.170.30">
    <property type="match status" value="1"/>
</dbReference>
<evidence type="ECO:0000313" key="7">
    <source>
        <dbReference type="Proteomes" id="UP000783863"/>
    </source>
</evidence>
<dbReference type="Gene3D" id="1.10.10.970">
    <property type="entry name" value="RNA 2'-phosphotransferase, Tpt1/KptA family, N-terminal domain"/>
    <property type="match status" value="1"/>
</dbReference>
<keyword evidence="3 5" id="KW-0520">NAD</keyword>
<sequence length="219" mass="23787">MSADVRRCDHHGFFEGDSCPHCEADDEHVVDGGHRRQLSKFMSGALRHFPDDAGLVLDDAGWTPFPDLVAAVESKYGWADRQTVDAVVATDPKGRFERDPGTDGDPDRLRAAYGHSVDVTIESEGGPVPDRLYHGTAPRNVDGITEEGLRPMNRQQVHLSASVETARAVGNRHASDPVVFEVDAAAMEADGHDIDKRGDATYTTGRVPPAYLSRLNSKG</sequence>
<dbReference type="Pfam" id="PF01885">
    <property type="entry name" value="PTS_2-RNA"/>
    <property type="match status" value="1"/>
</dbReference>
<keyword evidence="2 5" id="KW-0808">Transferase</keyword>
<evidence type="ECO:0000256" key="2">
    <source>
        <dbReference type="ARBA" id="ARBA00022679"/>
    </source>
</evidence>
<dbReference type="GO" id="GO:0000215">
    <property type="term" value="F:tRNA 2'-phosphotransferase activity"/>
    <property type="evidence" value="ECO:0007669"/>
    <property type="project" value="TreeGrafter"/>
</dbReference>
<dbReference type="RefSeq" id="WP_220589020.1">
    <property type="nucleotide sequence ID" value="NZ_RKLQ01000002.1"/>
</dbReference>
<dbReference type="InterPro" id="IPR042081">
    <property type="entry name" value="RNA_2'-PTrans_C"/>
</dbReference>
<reference evidence="6" key="1">
    <citation type="submission" date="2021-06" db="EMBL/GenBank/DDBJ databases">
        <title>Halomicroarcula sp. F24A a new haloarchaeum isolated from saline soil.</title>
        <authorList>
            <person name="Duran-Viseras A."/>
            <person name="Sanchez-Porro C."/>
            <person name="Ventosa A."/>
        </authorList>
    </citation>
    <scope>NUCLEOTIDE SEQUENCE</scope>
    <source>
        <strain evidence="6">F24A</strain>
    </source>
</reference>
<accession>A0A8J7YKH3</accession>
<comment type="caution">
    <text evidence="6">The sequence shown here is derived from an EMBL/GenBank/DDBJ whole genome shotgun (WGS) entry which is preliminary data.</text>
</comment>
<dbReference type="GO" id="GO:0006388">
    <property type="term" value="P:tRNA splicing, via endonucleolytic cleavage and ligation"/>
    <property type="evidence" value="ECO:0007669"/>
    <property type="project" value="UniProtKB-UniRule"/>
</dbReference>
<keyword evidence="7" id="KW-1185">Reference proteome</keyword>
<protein>
    <recommendedName>
        <fullName evidence="5">Probable RNA 2'-phosphotransferase</fullName>
        <ecNumber evidence="5">2.7.1.-</ecNumber>
    </recommendedName>
</protein>
<dbReference type="AlphaFoldDB" id="A0A8J7YKH3"/>
<comment type="function">
    <text evidence="4 5">Removes the 2'-phosphate from RNA via an intermediate in which the phosphate is ADP-ribosylated by NAD followed by a presumed transesterification to release the RNA and generate ADP-ribose 1''-2''-cyclic phosphate (APPR&gt;P). May function as an ADP-ribosylase.</text>
</comment>
<proteinExistence type="inferred from homology"/>
<evidence type="ECO:0000256" key="1">
    <source>
        <dbReference type="ARBA" id="ARBA00009836"/>
    </source>
</evidence>
<evidence type="ECO:0000313" key="6">
    <source>
        <dbReference type="EMBL" id="MBX0304824.1"/>
    </source>
</evidence>
<comment type="similarity">
    <text evidence="1 5">Belongs to the KptA/TPT1 family.</text>
</comment>
<dbReference type="PANTHER" id="PTHR12684:SF2">
    <property type="entry name" value="TRNA 2'-PHOSPHOTRANSFERASE 1"/>
    <property type="match status" value="1"/>
</dbReference>
<dbReference type="InterPro" id="IPR002745">
    <property type="entry name" value="Ptrans_KptA/Tpt1"/>
</dbReference>
<name>A0A8J7YKH3_9EURY</name>